<feature type="transmembrane region" description="Helical" evidence="1">
    <location>
        <begin position="59"/>
        <end position="80"/>
    </location>
</feature>
<keyword evidence="3" id="KW-1185">Reference proteome</keyword>
<evidence type="ECO:0000313" key="3">
    <source>
        <dbReference type="Proteomes" id="UP001500320"/>
    </source>
</evidence>
<organism evidence="2 3">
    <name type="scientific">Planomonospora alba</name>
    <dbReference type="NCBI Taxonomy" id="161354"/>
    <lineage>
        <taxon>Bacteria</taxon>
        <taxon>Bacillati</taxon>
        <taxon>Actinomycetota</taxon>
        <taxon>Actinomycetes</taxon>
        <taxon>Streptosporangiales</taxon>
        <taxon>Streptosporangiaceae</taxon>
        <taxon>Planomonospora</taxon>
    </lineage>
</organism>
<comment type="caution">
    <text evidence="2">The sequence shown here is derived from an EMBL/GenBank/DDBJ whole genome shotgun (WGS) entry which is preliminary data.</text>
</comment>
<dbReference type="Proteomes" id="UP001500320">
    <property type="component" value="Unassembled WGS sequence"/>
</dbReference>
<accession>A0ABP6NMC0</accession>
<sequence>MDIGYLCPKRGNSDIFLAVIRLFSIVHLRTLLLTSLGGTVVIAVALRLLLRGWDQGPGAVWLLSLGLPAAVLLVVLLVLATTTRPQEHLREMERMLAGQGWAHWHYDEDAWRAANGVESRRDRRDSYTAALLALAVGLVAAVIGLVAGVDLFVFAGVLSAGMALVALAAVATAGTALPARGSPRGEIHISPLGVYRRPGGYVALRSLGTRLCGVDLVEAAGGDPAVLRFTAMVQGRGGAVPTRLADVAVPPGREDEARALVRRFHDEVLRTD</sequence>
<feature type="transmembrane region" description="Helical" evidence="1">
    <location>
        <begin position="31"/>
        <end position="53"/>
    </location>
</feature>
<keyword evidence="1" id="KW-1133">Transmembrane helix</keyword>
<feature type="transmembrane region" description="Helical" evidence="1">
    <location>
        <begin position="127"/>
        <end position="147"/>
    </location>
</feature>
<feature type="transmembrane region" description="Helical" evidence="1">
    <location>
        <begin position="153"/>
        <end position="177"/>
    </location>
</feature>
<protein>
    <submittedName>
        <fullName evidence="2">Uncharacterized protein</fullName>
    </submittedName>
</protein>
<evidence type="ECO:0000313" key="2">
    <source>
        <dbReference type="EMBL" id="GAA3152992.1"/>
    </source>
</evidence>
<gene>
    <name evidence="2" type="ORF">GCM10010466_49980</name>
</gene>
<dbReference type="EMBL" id="BAAAUT010000045">
    <property type="protein sequence ID" value="GAA3152992.1"/>
    <property type="molecule type" value="Genomic_DNA"/>
</dbReference>
<reference evidence="3" key="1">
    <citation type="journal article" date="2019" name="Int. J. Syst. Evol. Microbiol.">
        <title>The Global Catalogue of Microorganisms (GCM) 10K type strain sequencing project: providing services to taxonomists for standard genome sequencing and annotation.</title>
        <authorList>
            <consortium name="The Broad Institute Genomics Platform"/>
            <consortium name="The Broad Institute Genome Sequencing Center for Infectious Disease"/>
            <person name="Wu L."/>
            <person name="Ma J."/>
        </authorList>
    </citation>
    <scope>NUCLEOTIDE SEQUENCE [LARGE SCALE GENOMIC DNA]</scope>
    <source>
        <strain evidence="3">JCM 9373</strain>
    </source>
</reference>
<keyword evidence="1" id="KW-0472">Membrane</keyword>
<evidence type="ECO:0000256" key="1">
    <source>
        <dbReference type="SAM" id="Phobius"/>
    </source>
</evidence>
<name>A0ABP6NMC0_9ACTN</name>
<keyword evidence="1" id="KW-0812">Transmembrane</keyword>
<proteinExistence type="predicted"/>